<organism evidence="5 6">
    <name type="scientific">Vireo altiloquus</name>
    <name type="common">Black-whiskered vireo</name>
    <name type="synonym">Muscicapa altiloqua</name>
    <dbReference type="NCBI Taxonomy" id="34956"/>
    <lineage>
        <taxon>Eukaryota</taxon>
        <taxon>Metazoa</taxon>
        <taxon>Chordata</taxon>
        <taxon>Craniata</taxon>
        <taxon>Vertebrata</taxon>
        <taxon>Euteleostomi</taxon>
        <taxon>Archelosauria</taxon>
        <taxon>Archosauria</taxon>
        <taxon>Dinosauria</taxon>
        <taxon>Saurischia</taxon>
        <taxon>Theropoda</taxon>
        <taxon>Coelurosauria</taxon>
        <taxon>Aves</taxon>
        <taxon>Neognathae</taxon>
        <taxon>Neoaves</taxon>
        <taxon>Telluraves</taxon>
        <taxon>Australaves</taxon>
        <taxon>Passeriformes</taxon>
        <taxon>Corvoidea</taxon>
        <taxon>Vireonidae</taxon>
        <taxon>Vireoninae</taxon>
        <taxon>Vireo</taxon>
    </lineage>
</organism>
<evidence type="ECO:0000259" key="4">
    <source>
        <dbReference type="PROSITE" id="PS50102"/>
    </source>
</evidence>
<dbReference type="SUPFAM" id="SSF48452">
    <property type="entry name" value="TPR-like"/>
    <property type="match status" value="1"/>
</dbReference>
<evidence type="ECO:0000256" key="3">
    <source>
        <dbReference type="SAM" id="MobiDB-lite"/>
    </source>
</evidence>
<dbReference type="SMART" id="SM00028">
    <property type="entry name" value="TPR"/>
    <property type="match status" value="3"/>
</dbReference>
<dbReference type="PROSITE" id="PS50005">
    <property type="entry name" value="TPR"/>
    <property type="match status" value="1"/>
</dbReference>
<dbReference type="InterPro" id="IPR000504">
    <property type="entry name" value="RRM_dom"/>
</dbReference>
<gene>
    <name evidence="5" type="primary">Ttc31</name>
    <name evidence="5" type="ORF">VIRALT_R03862</name>
</gene>
<feature type="non-terminal residue" evidence="5">
    <location>
        <position position="1"/>
    </location>
</feature>
<keyword evidence="2" id="KW-0802">TPR repeat</keyword>
<dbReference type="InterPro" id="IPR011990">
    <property type="entry name" value="TPR-like_helical_dom_sf"/>
</dbReference>
<dbReference type="Proteomes" id="UP000589495">
    <property type="component" value="Unassembled WGS sequence"/>
</dbReference>
<dbReference type="EMBL" id="VZRF01015433">
    <property type="protein sequence ID" value="NWT21362.1"/>
    <property type="molecule type" value="Genomic_DNA"/>
</dbReference>
<protein>
    <submittedName>
        <fullName evidence="5">TTC31 protein</fullName>
    </submittedName>
</protein>
<dbReference type="Pfam" id="PF13432">
    <property type="entry name" value="TPR_16"/>
    <property type="match status" value="2"/>
</dbReference>
<feature type="compositionally biased region" description="Basic and acidic residues" evidence="3">
    <location>
        <begin position="38"/>
        <end position="54"/>
    </location>
</feature>
<keyword evidence="6" id="KW-1185">Reference proteome</keyword>
<sequence length="351" mass="37753">QEELDLSCTFVCKAREKAGVRLPTPGGDRSPGTQNTEPNRKVPEKGSGNPEERPPPVPPQPPRPPQPRAPSPTTLEQSLVLAGHGIAAAQLGQHTEAVHAFTVALELNPREHRLLGNRSYCLEKLGRYEEALADAEAALALRPGWPKGSFRKGKALRGLQRYAEAARTFEELLLQDGSCAEAAMQLEACRALLQVRPLFPSPPPPTPCPAVPPTPHPSGWVTGSCQDTGDTSVMGGSARTPARDPERGPAVASGHLTLPPSHPARDCFPLWVGNVTSHINEKVLRHAFGRFGEIRSVRLLPGRRCAFINFSGKAEAEEAFRAMQGATVEGSKLLLQLKHPSHATPTPLPRA</sequence>
<evidence type="ECO:0000313" key="6">
    <source>
        <dbReference type="Proteomes" id="UP000589495"/>
    </source>
</evidence>
<dbReference type="Gene3D" id="1.25.40.10">
    <property type="entry name" value="Tetratricopeptide repeat domain"/>
    <property type="match status" value="1"/>
</dbReference>
<dbReference type="InterPro" id="IPR019734">
    <property type="entry name" value="TPR_rpt"/>
</dbReference>
<feature type="non-terminal residue" evidence="5">
    <location>
        <position position="351"/>
    </location>
</feature>
<accession>A0A7K5LSX8</accession>
<dbReference type="InterPro" id="IPR012677">
    <property type="entry name" value="Nucleotide-bd_a/b_plait_sf"/>
</dbReference>
<dbReference type="InterPro" id="IPR035979">
    <property type="entry name" value="RBD_domain_sf"/>
</dbReference>
<feature type="region of interest" description="Disordered" evidence="3">
    <location>
        <begin position="15"/>
        <end position="74"/>
    </location>
</feature>
<dbReference type="PROSITE" id="PS50102">
    <property type="entry name" value="RRM"/>
    <property type="match status" value="1"/>
</dbReference>
<dbReference type="AlphaFoldDB" id="A0A7K5LSX8"/>
<feature type="compositionally biased region" description="Pro residues" evidence="3">
    <location>
        <begin position="55"/>
        <end position="70"/>
    </location>
</feature>
<dbReference type="PANTHER" id="PTHR47678:SF1">
    <property type="entry name" value="TETRATRICOPEPTIDE REPEAT PROTEIN 31"/>
    <property type="match status" value="1"/>
</dbReference>
<dbReference type="SUPFAM" id="SSF54928">
    <property type="entry name" value="RNA-binding domain, RBD"/>
    <property type="match status" value="1"/>
</dbReference>
<keyword evidence="1" id="KW-0694">RNA-binding</keyword>
<feature type="domain" description="RRM" evidence="4">
    <location>
        <begin position="268"/>
        <end position="340"/>
    </location>
</feature>
<dbReference type="Pfam" id="PF00076">
    <property type="entry name" value="RRM_1"/>
    <property type="match status" value="1"/>
</dbReference>
<dbReference type="PANTHER" id="PTHR47678">
    <property type="entry name" value="TETRATRICOPEPTIDE REPEAT PROTEIN 31"/>
    <property type="match status" value="1"/>
</dbReference>
<reference evidence="5 6" key="1">
    <citation type="submission" date="2019-09" db="EMBL/GenBank/DDBJ databases">
        <title>Bird 10,000 Genomes (B10K) Project - Family phase.</title>
        <authorList>
            <person name="Zhang G."/>
        </authorList>
    </citation>
    <scope>NUCLEOTIDE SEQUENCE [LARGE SCALE GENOMIC DNA]</scope>
    <source>
        <strain evidence="5">B10K-DU-001-22</strain>
        <tissue evidence="5">Muscle</tissue>
    </source>
</reference>
<evidence type="ECO:0000256" key="1">
    <source>
        <dbReference type="PROSITE-ProRule" id="PRU00176"/>
    </source>
</evidence>
<feature type="repeat" description="TPR" evidence="2">
    <location>
        <begin position="78"/>
        <end position="111"/>
    </location>
</feature>
<dbReference type="Gene3D" id="3.30.70.330">
    <property type="match status" value="1"/>
</dbReference>
<proteinExistence type="predicted"/>
<comment type="caution">
    <text evidence="5">The sequence shown here is derived from an EMBL/GenBank/DDBJ whole genome shotgun (WGS) entry which is preliminary data.</text>
</comment>
<evidence type="ECO:0000313" key="5">
    <source>
        <dbReference type="EMBL" id="NWT21362.1"/>
    </source>
</evidence>
<evidence type="ECO:0000256" key="2">
    <source>
        <dbReference type="PROSITE-ProRule" id="PRU00339"/>
    </source>
</evidence>
<name>A0A7K5LSX8_VIRAL</name>
<dbReference type="SMART" id="SM00360">
    <property type="entry name" value="RRM"/>
    <property type="match status" value="1"/>
</dbReference>
<dbReference type="GO" id="GO:0003723">
    <property type="term" value="F:RNA binding"/>
    <property type="evidence" value="ECO:0007669"/>
    <property type="project" value="UniProtKB-UniRule"/>
</dbReference>